<gene>
    <name evidence="3" type="ORF">NBH00_18730</name>
</gene>
<dbReference type="RefSeq" id="WP_254570099.1">
    <property type="nucleotide sequence ID" value="NZ_CP098502.1"/>
</dbReference>
<dbReference type="InterPro" id="IPR010879">
    <property type="entry name" value="DUF1508"/>
</dbReference>
<evidence type="ECO:0000313" key="4">
    <source>
        <dbReference type="Proteomes" id="UP001056035"/>
    </source>
</evidence>
<feature type="region of interest" description="Disordered" evidence="1">
    <location>
        <begin position="91"/>
        <end position="125"/>
    </location>
</feature>
<dbReference type="Pfam" id="PF07411">
    <property type="entry name" value="DUF1508"/>
    <property type="match status" value="1"/>
</dbReference>
<evidence type="ECO:0000256" key="1">
    <source>
        <dbReference type="SAM" id="MobiDB-lite"/>
    </source>
</evidence>
<evidence type="ECO:0000259" key="2">
    <source>
        <dbReference type="Pfam" id="PF07411"/>
    </source>
</evidence>
<organism evidence="3 4">
    <name type="scientific">Paraconexibacter antarcticus</name>
    <dbReference type="NCBI Taxonomy" id="2949664"/>
    <lineage>
        <taxon>Bacteria</taxon>
        <taxon>Bacillati</taxon>
        <taxon>Actinomycetota</taxon>
        <taxon>Thermoleophilia</taxon>
        <taxon>Solirubrobacterales</taxon>
        <taxon>Paraconexibacteraceae</taxon>
        <taxon>Paraconexibacter</taxon>
    </lineage>
</organism>
<keyword evidence="4" id="KW-1185">Reference proteome</keyword>
<protein>
    <submittedName>
        <fullName evidence="3">YegP family protein</fullName>
    </submittedName>
</protein>
<feature type="region of interest" description="Disordered" evidence="1">
    <location>
        <begin position="30"/>
        <end position="54"/>
    </location>
</feature>
<feature type="domain" description="DUF1508" evidence="2">
    <location>
        <begin position="80"/>
        <end position="123"/>
    </location>
</feature>
<dbReference type="Proteomes" id="UP001056035">
    <property type="component" value="Chromosome"/>
</dbReference>
<dbReference type="SUPFAM" id="SSF160113">
    <property type="entry name" value="YegP-like"/>
    <property type="match status" value="1"/>
</dbReference>
<accession>A0ABY5DR38</accession>
<name>A0ABY5DR38_9ACTN</name>
<sequence length="125" mass="13226">MPTLAFGSLRHTAGGTLQLVLHPCRELRHNARPFSPSGSVNTTVEPVSRHLGREGNAKAAATNFKAGAKTWNYDVYENAGGKYSWRAKARNGQNVGSAGESFASKTNAQRAADNVRDNAGTATGP</sequence>
<dbReference type="EMBL" id="CP098502">
    <property type="protein sequence ID" value="UTI63374.1"/>
    <property type="molecule type" value="Genomic_DNA"/>
</dbReference>
<feature type="compositionally biased region" description="Polar residues" evidence="1">
    <location>
        <begin position="36"/>
        <end position="45"/>
    </location>
</feature>
<reference evidence="3 4" key="1">
    <citation type="submission" date="2022-06" db="EMBL/GenBank/DDBJ databases">
        <title>Paraconexibacter antarcticus.</title>
        <authorList>
            <person name="Kim C.S."/>
        </authorList>
    </citation>
    <scope>NUCLEOTIDE SEQUENCE [LARGE SCALE GENOMIC DNA]</scope>
    <source>
        <strain evidence="3 4">02-257</strain>
    </source>
</reference>
<evidence type="ECO:0000313" key="3">
    <source>
        <dbReference type="EMBL" id="UTI63374.1"/>
    </source>
</evidence>
<dbReference type="InterPro" id="IPR036913">
    <property type="entry name" value="YegP-like_sf"/>
</dbReference>
<proteinExistence type="predicted"/>
<dbReference type="Gene3D" id="2.30.29.80">
    <property type="match status" value="1"/>
</dbReference>